<sequence length="350" mass="38690">MSEDEGTNPSAQGVPSEEKSDDGETTSADQADVPADEDDVGQEDADASATADESTTEDDAPSSSESDESSTEDEGSPETSSDVQSILERVNEYDDRLAHKVNSIVDQARDLSGTVQHQREELHDLSERVEAQAQTIEDLQSELEAHRQAVDERDAQLEEYEEEIEDLKSRLKRKQADFQNYKKRAKKRQEQIKDRATEDLVERLVDVRDNLKRALEEESGDADSLRDGVEMTLREFDRILEDENVTEIDPEPGEEIDPQRHEVMMNVDSDQPEGTIADVYTAGYEMGDKVIQNAQVTVSNGELAGDAEQEGDDPTDADGTDDEASDGENSDDEEAIELGGEVEEDAGDES</sequence>
<dbReference type="GO" id="GO:0042803">
    <property type="term" value="F:protein homodimerization activity"/>
    <property type="evidence" value="ECO:0007669"/>
    <property type="project" value="InterPro"/>
</dbReference>
<accession>A0A1H1ESH5</accession>
<evidence type="ECO:0000256" key="3">
    <source>
        <dbReference type="HAMAP-Rule" id="MF_01151"/>
    </source>
</evidence>
<dbReference type="RefSeq" id="WP_090380208.1">
    <property type="nucleotide sequence ID" value="NZ_FNLC01000002.1"/>
</dbReference>
<name>A0A1H1ESH5_NATTX</name>
<dbReference type="GO" id="GO:0005737">
    <property type="term" value="C:cytoplasm"/>
    <property type="evidence" value="ECO:0007669"/>
    <property type="project" value="UniProtKB-SubCell"/>
</dbReference>
<comment type="similarity">
    <text evidence="1 3 4">Belongs to the GrpE family.</text>
</comment>
<dbReference type="EMBL" id="FNLC01000002">
    <property type="protein sequence ID" value="SDQ91459.1"/>
    <property type="molecule type" value="Genomic_DNA"/>
</dbReference>
<feature type="coiled-coil region" evidence="5">
    <location>
        <begin position="108"/>
        <end position="221"/>
    </location>
</feature>
<dbReference type="STRING" id="1095778.SAMN04489842_1677"/>
<feature type="compositionally biased region" description="Acidic residues" evidence="6">
    <location>
        <begin position="54"/>
        <end position="76"/>
    </location>
</feature>
<evidence type="ECO:0000256" key="4">
    <source>
        <dbReference type="RuleBase" id="RU004478"/>
    </source>
</evidence>
<keyword evidence="5" id="KW-0175">Coiled coil</keyword>
<dbReference type="AlphaFoldDB" id="A0A1H1ESH5"/>
<dbReference type="Gene3D" id="2.30.22.10">
    <property type="entry name" value="Head domain of nucleotide exchange factor GrpE"/>
    <property type="match status" value="1"/>
</dbReference>
<evidence type="ECO:0000313" key="7">
    <source>
        <dbReference type="EMBL" id="SDQ91459.1"/>
    </source>
</evidence>
<dbReference type="PANTHER" id="PTHR21237:SF23">
    <property type="entry name" value="GRPE PROTEIN HOMOLOG, MITOCHONDRIAL"/>
    <property type="match status" value="1"/>
</dbReference>
<dbReference type="InterPro" id="IPR000740">
    <property type="entry name" value="GrpE"/>
</dbReference>
<dbReference type="GO" id="GO:0051082">
    <property type="term" value="F:unfolded protein binding"/>
    <property type="evidence" value="ECO:0007669"/>
    <property type="project" value="TreeGrafter"/>
</dbReference>
<comment type="subcellular location">
    <subcellularLocation>
        <location evidence="3">Cytoplasm</location>
    </subcellularLocation>
</comment>
<comment type="subunit">
    <text evidence="3">Homodimer.</text>
</comment>
<dbReference type="PANTHER" id="PTHR21237">
    <property type="entry name" value="GRPE PROTEIN"/>
    <property type="match status" value="1"/>
</dbReference>
<gene>
    <name evidence="3" type="primary">grpE</name>
    <name evidence="7" type="ORF">SAMN04489842_1677</name>
</gene>
<dbReference type="Gene3D" id="3.90.20.20">
    <property type="match status" value="1"/>
</dbReference>
<dbReference type="HAMAP" id="MF_01151">
    <property type="entry name" value="GrpE"/>
    <property type="match status" value="1"/>
</dbReference>
<evidence type="ECO:0000313" key="8">
    <source>
        <dbReference type="Proteomes" id="UP000198848"/>
    </source>
</evidence>
<feature type="compositionally biased region" description="Acidic residues" evidence="6">
    <location>
        <begin position="34"/>
        <end position="46"/>
    </location>
</feature>
<evidence type="ECO:0000256" key="2">
    <source>
        <dbReference type="ARBA" id="ARBA00023186"/>
    </source>
</evidence>
<dbReference type="Proteomes" id="UP000198848">
    <property type="component" value="Unassembled WGS sequence"/>
</dbReference>
<keyword evidence="2 3" id="KW-0143">Chaperone</keyword>
<dbReference type="SUPFAM" id="SSF58014">
    <property type="entry name" value="Coiled-coil domain of nucleotide exchange factor GrpE"/>
    <property type="match status" value="1"/>
</dbReference>
<dbReference type="InterPro" id="IPR009012">
    <property type="entry name" value="GrpE_head"/>
</dbReference>
<keyword evidence="3" id="KW-0346">Stress response</keyword>
<dbReference type="GO" id="GO:0051087">
    <property type="term" value="F:protein-folding chaperone binding"/>
    <property type="evidence" value="ECO:0007669"/>
    <property type="project" value="InterPro"/>
</dbReference>
<reference evidence="8" key="1">
    <citation type="submission" date="2016-10" db="EMBL/GenBank/DDBJ databases">
        <authorList>
            <person name="Varghese N."/>
            <person name="Submissions S."/>
        </authorList>
    </citation>
    <scope>NUCLEOTIDE SEQUENCE [LARGE SCALE GENOMIC DNA]</scope>
    <source>
        <strain evidence="8">DSM 24767</strain>
    </source>
</reference>
<evidence type="ECO:0000256" key="5">
    <source>
        <dbReference type="SAM" id="Coils"/>
    </source>
</evidence>
<feature type="region of interest" description="Disordered" evidence="6">
    <location>
        <begin position="1"/>
        <end position="91"/>
    </location>
</feature>
<dbReference type="GO" id="GO:0006457">
    <property type="term" value="P:protein folding"/>
    <property type="evidence" value="ECO:0007669"/>
    <property type="project" value="InterPro"/>
</dbReference>
<dbReference type="CDD" id="cd00446">
    <property type="entry name" value="GrpE"/>
    <property type="match status" value="1"/>
</dbReference>
<dbReference type="Pfam" id="PF01025">
    <property type="entry name" value="GrpE"/>
    <property type="match status" value="1"/>
</dbReference>
<dbReference type="InterPro" id="IPR013805">
    <property type="entry name" value="GrpE_CC"/>
</dbReference>
<dbReference type="GO" id="GO:0000774">
    <property type="term" value="F:adenyl-nucleotide exchange factor activity"/>
    <property type="evidence" value="ECO:0007669"/>
    <property type="project" value="InterPro"/>
</dbReference>
<keyword evidence="3" id="KW-0963">Cytoplasm</keyword>
<protein>
    <recommendedName>
        <fullName evidence="3">Protein GrpE</fullName>
    </recommendedName>
    <alternativeName>
        <fullName evidence="3">HSP-70 cofactor</fullName>
    </alternativeName>
</protein>
<dbReference type="PRINTS" id="PR00773">
    <property type="entry name" value="GRPEPROTEIN"/>
</dbReference>
<evidence type="ECO:0000256" key="1">
    <source>
        <dbReference type="ARBA" id="ARBA00009054"/>
    </source>
</evidence>
<dbReference type="OrthoDB" id="372230at2157"/>
<feature type="compositionally biased region" description="Acidic residues" evidence="6">
    <location>
        <begin position="305"/>
        <end position="350"/>
    </location>
</feature>
<proteinExistence type="inferred from homology"/>
<dbReference type="SUPFAM" id="SSF51064">
    <property type="entry name" value="Head domain of nucleotide exchange factor GrpE"/>
    <property type="match status" value="1"/>
</dbReference>
<keyword evidence="8" id="KW-1185">Reference proteome</keyword>
<comment type="function">
    <text evidence="3">Participates actively in the response to hyperosmotic and heat shock by preventing the aggregation of stress-denatured proteins, in association with DnaK and GrpE. It is the nucleotide exchange factor for DnaK and may function as a thermosensor. Unfolded proteins bind initially to DnaJ; upon interaction with the DnaJ-bound protein, DnaK hydrolyzes its bound ATP, resulting in the formation of a stable complex. GrpE releases ADP from DnaK; ATP binding to DnaK triggers the release of the substrate protein, thus completing the reaction cycle. Several rounds of ATP-dependent interactions between DnaJ, DnaK and GrpE are required for fully efficient folding.</text>
</comment>
<organism evidence="7 8">
    <name type="scientific">Natronobacterium texcoconense</name>
    <dbReference type="NCBI Taxonomy" id="1095778"/>
    <lineage>
        <taxon>Archaea</taxon>
        <taxon>Methanobacteriati</taxon>
        <taxon>Methanobacteriota</taxon>
        <taxon>Stenosarchaea group</taxon>
        <taxon>Halobacteria</taxon>
        <taxon>Halobacteriales</taxon>
        <taxon>Natrialbaceae</taxon>
        <taxon>Natronobacterium</taxon>
    </lineage>
</organism>
<feature type="region of interest" description="Disordered" evidence="6">
    <location>
        <begin position="297"/>
        <end position="350"/>
    </location>
</feature>
<evidence type="ECO:0000256" key="6">
    <source>
        <dbReference type="SAM" id="MobiDB-lite"/>
    </source>
</evidence>